<sequence>MTHVFVSGATGYIGTRLVIKLAEEGYCVHALYRDENKTKGFKSDNIKLYKGDLNNPDSLVNAMIDCDCVFHIAALAKLWSRDKSDFYNTNVVGTQNIIAAAIATKVRRCIFTSTAGVYDASIAGPITEESAVSSSLFSDYEETKYEADKIIMNEPSRMEMIIVRPTRVFGPGNMSESNGVTRLIQMYARGKWHIIPGNGTAMANYVFIDDVVMGHIQAYKYGCDKECYILGGENVSYNQFFTALQHSTGRYYYLFKLPKCAMLFIAYIMQGYTKVCSSSPLITTKMVRKFLANWNVSSNKAMNEINYQPTMFTEGLEQTVAWLKRSQML</sequence>
<dbReference type="Gene3D" id="3.40.50.720">
    <property type="entry name" value="NAD(P)-binding Rossmann-like Domain"/>
    <property type="match status" value="1"/>
</dbReference>
<feature type="domain" description="NAD-dependent epimerase/dehydratase" evidence="1">
    <location>
        <begin position="4"/>
        <end position="221"/>
    </location>
</feature>
<dbReference type="EMBL" id="JAENRR010000056">
    <property type="protein sequence ID" value="MBK3519196.1"/>
    <property type="molecule type" value="Genomic_DNA"/>
</dbReference>
<keyword evidence="3" id="KW-1185">Reference proteome</keyword>
<reference evidence="2 3" key="1">
    <citation type="submission" date="2021-01" db="EMBL/GenBank/DDBJ databases">
        <title>Carboxyliciviraga sp.nov., isolated from coastal sediments.</title>
        <authorList>
            <person name="Lu D."/>
            <person name="Zhang T."/>
        </authorList>
    </citation>
    <scope>NUCLEOTIDE SEQUENCE [LARGE SCALE GENOMIC DNA]</scope>
    <source>
        <strain evidence="2 3">N1Y132</strain>
    </source>
</reference>
<evidence type="ECO:0000313" key="3">
    <source>
        <dbReference type="Proteomes" id="UP000605676"/>
    </source>
</evidence>
<dbReference type="SUPFAM" id="SSF51735">
    <property type="entry name" value="NAD(P)-binding Rossmann-fold domains"/>
    <property type="match status" value="1"/>
</dbReference>
<proteinExistence type="predicted"/>
<protein>
    <submittedName>
        <fullName evidence="2">NAD-dependent epimerase/dehydratase family protein</fullName>
    </submittedName>
</protein>
<dbReference type="PANTHER" id="PTHR48079">
    <property type="entry name" value="PROTEIN YEEZ"/>
    <property type="match status" value="1"/>
</dbReference>
<dbReference type="Pfam" id="PF01370">
    <property type="entry name" value="Epimerase"/>
    <property type="match status" value="1"/>
</dbReference>
<dbReference type="PANTHER" id="PTHR48079:SF6">
    <property type="entry name" value="NAD(P)-BINDING DOMAIN-CONTAINING PROTEIN-RELATED"/>
    <property type="match status" value="1"/>
</dbReference>
<accession>A0ABS1HNI1</accession>
<dbReference type="Proteomes" id="UP000605676">
    <property type="component" value="Unassembled WGS sequence"/>
</dbReference>
<dbReference type="RefSeq" id="WP_200466416.1">
    <property type="nucleotide sequence ID" value="NZ_JAENRR010000056.1"/>
</dbReference>
<dbReference type="InterPro" id="IPR036291">
    <property type="entry name" value="NAD(P)-bd_dom_sf"/>
</dbReference>
<name>A0ABS1HNI1_9BACT</name>
<dbReference type="InterPro" id="IPR051783">
    <property type="entry name" value="NAD(P)-dependent_oxidoreduct"/>
</dbReference>
<comment type="caution">
    <text evidence="2">The sequence shown here is derived from an EMBL/GenBank/DDBJ whole genome shotgun (WGS) entry which is preliminary data.</text>
</comment>
<organism evidence="2 3">
    <name type="scientific">Carboxylicivirga marina</name>
    <dbReference type="NCBI Taxonomy" id="2800988"/>
    <lineage>
        <taxon>Bacteria</taxon>
        <taxon>Pseudomonadati</taxon>
        <taxon>Bacteroidota</taxon>
        <taxon>Bacteroidia</taxon>
        <taxon>Marinilabiliales</taxon>
        <taxon>Marinilabiliaceae</taxon>
        <taxon>Carboxylicivirga</taxon>
    </lineage>
</organism>
<dbReference type="InterPro" id="IPR001509">
    <property type="entry name" value="Epimerase_deHydtase"/>
</dbReference>
<gene>
    <name evidence="2" type="ORF">JIV24_17740</name>
</gene>
<evidence type="ECO:0000313" key="2">
    <source>
        <dbReference type="EMBL" id="MBK3519196.1"/>
    </source>
</evidence>
<evidence type="ECO:0000259" key="1">
    <source>
        <dbReference type="Pfam" id="PF01370"/>
    </source>
</evidence>